<proteinExistence type="predicted"/>
<dbReference type="EC" id="1.11.1.6" evidence="2"/>
<dbReference type="InterPro" id="IPR018028">
    <property type="entry name" value="Catalase"/>
</dbReference>
<dbReference type="Pfam" id="PF06628">
    <property type="entry name" value="Catalase-rel"/>
    <property type="match status" value="1"/>
</dbReference>
<protein>
    <recommendedName>
        <fullName evidence="2">catalase</fullName>
        <ecNumber evidence="2">1.11.1.6</ecNumber>
    </recommendedName>
</protein>
<dbReference type="Gene3D" id="2.40.180.10">
    <property type="entry name" value="Catalase core domain"/>
    <property type="match status" value="1"/>
</dbReference>
<evidence type="ECO:0000256" key="2">
    <source>
        <dbReference type="ARBA" id="ARBA00012314"/>
    </source>
</evidence>
<dbReference type="SUPFAM" id="SSF56634">
    <property type="entry name" value="Heme-dependent catalase-like"/>
    <property type="match status" value="1"/>
</dbReference>
<name>A0ABY3SRA3_9BACL</name>
<dbReference type="InterPro" id="IPR020835">
    <property type="entry name" value="Catalase_sf"/>
</dbReference>
<keyword evidence="6" id="KW-1185">Reference proteome</keyword>
<feature type="region of interest" description="Disordered" evidence="3">
    <location>
        <begin position="1"/>
        <end position="44"/>
    </location>
</feature>
<evidence type="ECO:0000313" key="6">
    <source>
        <dbReference type="Proteomes" id="UP001649230"/>
    </source>
</evidence>
<evidence type="ECO:0000259" key="4">
    <source>
        <dbReference type="Pfam" id="PF06628"/>
    </source>
</evidence>
<dbReference type="RefSeq" id="WP_235122769.1">
    <property type="nucleotide sequence ID" value="NZ_CP090978.1"/>
</dbReference>
<evidence type="ECO:0000256" key="1">
    <source>
        <dbReference type="ARBA" id="ARBA00001971"/>
    </source>
</evidence>
<feature type="domain" description="Catalase immune-responsive" evidence="4">
    <location>
        <begin position="43"/>
        <end position="105"/>
    </location>
</feature>
<accession>A0ABY3SRA3</accession>
<dbReference type="InterPro" id="IPR010582">
    <property type="entry name" value="Catalase_immune_responsive"/>
</dbReference>
<dbReference type="PANTHER" id="PTHR11465">
    <property type="entry name" value="CATALASE"/>
    <property type="match status" value="1"/>
</dbReference>
<feature type="compositionally biased region" description="Polar residues" evidence="3">
    <location>
        <begin position="1"/>
        <end position="18"/>
    </location>
</feature>
<evidence type="ECO:0000313" key="5">
    <source>
        <dbReference type="EMBL" id="UJF36214.1"/>
    </source>
</evidence>
<evidence type="ECO:0000256" key="3">
    <source>
        <dbReference type="SAM" id="MobiDB-lite"/>
    </source>
</evidence>
<sequence>MNVNQDPSPVNYEPNSFVDSPKEVPSYTDTPSPIVGQGARQQIEKTDDFTQAGEKYRSYTQEEKDHLIHNLVNDLKQTPQDIQLRAICNFFRADIEYGMRVAAGLGVDVGKHMPQSRP</sequence>
<dbReference type="PANTHER" id="PTHR11465:SF23">
    <property type="entry name" value="CATALASE-2"/>
    <property type="match status" value="1"/>
</dbReference>
<dbReference type="EMBL" id="CP090978">
    <property type="protein sequence ID" value="UJF36214.1"/>
    <property type="molecule type" value="Genomic_DNA"/>
</dbReference>
<gene>
    <name evidence="5" type="ORF">L0M14_01265</name>
</gene>
<dbReference type="Proteomes" id="UP001649230">
    <property type="component" value="Chromosome"/>
</dbReference>
<organism evidence="5 6">
    <name type="scientific">Paenibacillus hexagrammi</name>
    <dbReference type="NCBI Taxonomy" id="2908839"/>
    <lineage>
        <taxon>Bacteria</taxon>
        <taxon>Bacillati</taxon>
        <taxon>Bacillota</taxon>
        <taxon>Bacilli</taxon>
        <taxon>Bacillales</taxon>
        <taxon>Paenibacillaceae</taxon>
        <taxon>Paenibacillus</taxon>
    </lineage>
</organism>
<reference evidence="5 6" key="1">
    <citation type="journal article" date="2024" name="Int. J. Syst. Evol. Microbiol.">
        <title>Paenibacillus hexagrammi sp. nov., a novel bacterium isolated from the gut content of Hexagrammos agrammus.</title>
        <authorList>
            <person name="Jung H.K."/>
            <person name="Kim D.G."/>
            <person name="Zin H."/>
            <person name="Park J."/>
            <person name="Jung H."/>
            <person name="Kim Y.O."/>
            <person name="Kong H.J."/>
            <person name="Kim J.W."/>
            <person name="Kim Y.S."/>
        </authorList>
    </citation>
    <scope>NUCLEOTIDE SEQUENCE [LARGE SCALE GENOMIC DNA]</scope>
    <source>
        <strain evidence="5 6">YPD9-1</strain>
    </source>
</reference>
<comment type="cofactor">
    <cofactor evidence="1">
        <name>heme</name>
        <dbReference type="ChEBI" id="CHEBI:30413"/>
    </cofactor>
</comment>